<dbReference type="EMBL" id="JABANE010000034">
    <property type="protein sequence ID" value="NME69060.1"/>
    <property type="molecule type" value="Genomic_DNA"/>
</dbReference>
<gene>
    <name evidence="1" type="ORF">HHU12_13885</name>
</gene>
<keyword evidence="2" id="KW-1185">Reference proteome</keyword>
<accession>A0A7X9RUQ8</accession>
<sequence>MSIKDLGELFEEKKYNEIISIFNHRIDSFESLSLDEFLLWSRCYENQGDFESALYILSLCYIEEINDRKLDNEYERLTVLQDRVFQAILQLKSGIEDSDDINFLIDTMHILVDNNVEDVLVAYLEDILRVTKDQSVKKLWLGKLSEDIFFKLDNQLVMTSNQKNAILDAIIYYYISSSKVYDGKYAYIRSIRNNTFH</sequence>
<dbReference type="Proteomes" id="UP000576082">
    <property type="component" value="Unassembled WGS sequence"/>
</dbReference>
<proteinExistence type="predicted"/>
<protein>
    <submittedName>
        <fullName evidence="1">Uncharacterized protein</fullName>
    </submittedName>
</protein>
<evidence type="ECO:0000313" key="1">
    <source>
        <dbReference type="EMBL" id="NME69060.1"/>
    </source>
</evidence>
<organism evidence="1 2">
    <name type="scientific">Flammeovirga aprica JL-4</name>
    <dbReference type="NCBI Taxonomy" id="694437"/>
    <lineage>
        <taxon>Bacteria</taxon>
        <taxon>Pseudomonadati</taxon>
        <taxon>Bacteroidota</taxon>
        <taxon>Cytophagia</taxon>
        <taxon>Cytophagales</taxon>
        <taxon>Flammeovirgaceae</taxon>
        <taxon>Flammeovirga</taxon>
    </lineage>
</organism>
<name>A0A7X9RUQ8_9BACT</name>
<dbReference type="AlphaFoldDB" id="A0A7X9RUQ8"/>
<reference evidence="1 2" key="1">
    <citation type="submission" date="2020-04" db="EMBL/GenBank/DDBJ databases">
        <title>Flammeovirga sp. SR4, a novel species isolated from seawater.</title>
        <authorList>
            <person name="Wang X."/>
        </authorList>
    </citation>
    <scope>NUCLEOTIDE SEQUENCE [LARGE SCALE GENOMIC DNA]</scope>
    <source>
        <strain evidence="1 2">ATCC 23126</strain>
    </source>
</reference>
<evidence type="ECO:0000313" key="2">
    <source>
        <dbReference type="Proteomes" id="UP000576082"/>
    </source>
</evidence>
<comment type="caution">
    <text evidence="1">The sequence shown here is derived from an EMBL/GenBank/DDBJ whole genome shotgun (WGS) entry which is preliminary data.</text>
</comment>
<dbReference type="RefSeq" id="WP_169657346.1">
    <property type="nucleotide sequence ID" value="NZ_JABANE010000034.1"/>
</dbReference>